<evidence type="ECO:0000256" key="1">
    <source>
        <dbReference type="SAM" id="MobiDB-lite"/>
    </source>
</evidence>
<dbReference type="Proteomes" id="UP001595823">
    <property type="component" value="Unassembled WGS sequence"/>
</dbReference>
<proteinExistence type="predicted"/>
<feature type="compositionally biased region" description="Pro residues" evidence="1">
    <location>
        <begin position="1"/>
        <end position="13"/>
    </location>
</feature>
<feature type="region of interest" description="Disordered" evidence="1">
    <location>
        <begin position="1"/>
        <end position="82"/>
    </location>
</feature>
<feature type="compositionally biased region" description="Polar residues" evidence="1">
    <location>
        <begin position="54"/>
        <end position="76"/>
    </location>
</feature>
<feature type="compositionally biased region" description="Low complexity" evidence="1">
    <location>
        <begin position="25"/>
        <end position="53"/>
    </location>
</feature>
<reference evidence="3" key="1">
    <citation type="journal article" date="2019" name="Int. J. Syst. Evol. Microbiol.">
        <title>The Global Catalogue of Microorganisms (GCM) 10K type strain sequencing project: providing services to taxonomists for standard genome sequencing and annotation.</title>
        <authorList>
            <consortium name="The Broad Institute Genomics Platform"/>
            <consortium name="The Broad Institute Genome Sequencing Center for Infectious Disease"/>
            <person name="Wu L."/>
            <person name="Ma J."/>
        </authorList>
    </citation>
    <scope>NUCLEOTIDE SEQUENCE [LARGE SCALE GENOMIC DNA]</scope>
    <source>
        <strain evidence="3">IBRC-M 10908</strain>
    </source>
</reference>
<gene>
    <name evidence="2" type="ORF">ACFPET_06325</name>
</gene>
<name>A0ABV8TVJ0_9ACTN</name>
<accession>A0ABV8TVJ0</accession>
<organism evidence="2 3">
    <name type="scientific">Salininema proteolyticum</name>
    <dbReference type="NCBI Taxonomy" id="1607685"/>
    <lineage>
        <taxon>Bacteria</taxon>
        <taxon>Bacillati</taxon>
        <taxon>Actinomycetota</taxon>
        <taxon>Actinomycetes</taxon>
        <taxon>Glycomycetales</taxon>
        <taxon>Glycomycetaceae</taxon>
        <taxon>Salininema</taxon>
    </lineage>
</organism>
<sequence length="352" mass="37254">MSAPPVSAPPHPNGGPSNAPVSATPVSGQPVSAAPVSAVPVSGQPVSAVPVSGQPVSAQPTSAQPYSGIPMSTSGMPVSGSSLSGAGSAEFFGIEQVSQGPTEGTVYGLPIAERAVDTIRDAGQPVDPINPLPQLPTASALELLTSASPQAGLVIGKDADHRPVVAPLFRPEVTHVNLIGGVYLARLIVFRALALGTRVAVCTNRPQEWDKLGEWATNRTDRMAVLPGDQPVTIEASQHQPALYVYDVGETGSKVQPVLGPWRTQLTVFPRLTNFFPHEAQNADMTVLQRLTAEEAAIARRHLRVSADVLQLFQALKDDMTALVRKGTKEKYLWTAPTNTELQMFGQPMRTY</sequence>
<keyword evidence="3" id="KW-1185">Reference proteome</keyword>
<dbReference type="RefSeq" id="WP_380618871.1">
    <property type="nucleotide sequence ID" value="NZ_JBHSDK010000010.1"/>
</dbReference>
<dbReference type="EMBL" id="JBHSDK010000010">
    <property type="protein sequence ID" value="MFC4334809.1"/>
    <property type="molecule type" value="Genomic_DNA"/>
</dbReference>
<comment type="caution">
    <text evidence="2">The sequence shown here is derived from an EMBL/GenBank/DDBJ whole genome shotgun (WGS) entry which is preliminary data.</text>
</comment>
<protein>
    <submittedName>
        <fullName evidence="2">Uncharacterized protein</fullName>
    </submittedName>
</protein>
<evidence type="ECO:0000313" key="2">
    <source>
        <dbReference type="EMBL" id="MFC4334809.1"/>
    </source>
</evidence>
<evidence type="ECO:0000313" key="3">
    <source>
        <dbReference type="Proteomes" id="UP001595823"/>
    </source>
</evidence>